<dbReference type="Pfam" id="PF12773">
    <property type="entry name" value="DZR"/>
    <property type="match status" value="1"/>
</dbReference>
<organism evidence="2 3">
    <name type="scientific">Chthonomonas calidirosea (strain DSM 23976 / ICMP 18418 / T49)</name>
    <dbReference type="NCBI Taxonomy" id="1303518"/>
    <lineage>
        <taxon>Bacteria</taxon>
        <taxon>Bacillati</taxon>
        <taxon>Armatimonadota</taxon>
        <taxon>Chthonomonadia</taxon>
        <taxon>Chthonomonadales</taxon>
        <taxon>Chthonomonadaceae</taxon>
        <taxon>Chthonomonas</taxon>
    </lineage>
</organism>
<dbReference type="RefSeq" id="WP_016482196.1">
    <property type="nucleotide sequence ID" value="NC_021487.1"/>
</dbReference>
<dbReference type="InterPro" id="IPR025874">
    <property type="entry name" value="DZR"/>
</dbReference>
<evidence type="ECO:0000313" key="2">
    <source>
        <dbReference type="EMBL" id="CCW34638.1"/>
    </source>
</evidence>
<feature type="domain" description="DZANK-type" evidence="1">
    <location>
        <begin position="3"/>
        <end position="78"/>
    </location>
</feature>
<dbReference type="STRING" id="454171.CP488_00339"/>
<name>S0EXW2_CHTCT</name>
<sequence>MRCQQCGQEIEPFASTCPYCGTRLQVSSLTVPTPQTTIQQAPAGAVSYSTTTSPSTITERCLVCGATIPARNIACPQCRTPRGMVVDPYDPTCSRYLLVVPQSMAPRSVADRLDTSVLSSWHWGAAFLTLFWA</sequence>
<dbReference type="KEGG" id="ccz:CCALI_00814"/>
<dbReference type="InParanoid" id="S0EXW2"/>
<accession>S0EXW2</accession>
<keyword evidence="3" id="KW-1185">Reference proteome</keyword>
<dbReference type="EMBL" id="HF951689">
    <property type="protein sequence ID" value="CCW34638.1"/>
    <property type="molecule type" value="Genomic_DNA"/>
</dbReference>
<dbReference type="AlphaFoldDB" id="S0EXW2"/>
<evidence type="ECO:0000259" key="1">
    <source>
        <dbReference type="Pfam" id="PF12773"/>
    </source>
</evidence>
<evidence type="ECO:0000313" key="3">
    <source>
        <dbReference type="Proteomes" id="UP000014227"/>
    </source>
</evidence>
<reference evidence="3" key="1">
    <citation type="submission" date="2013-03" db="EMBL/GenBank/DDBJ databases">
        <title>Genome sequence of Chthonomonas calidirosea, the first sequenced genome from the Armatimonadetes phylum (formally candidate division OP10).</title>
        <authorList>
            <person name="Lee K.C.Y."/>
            <person name="Morgan X.C."/>
            <person name="Dunfield P.F."/>
            <person name="Tamas I."/>
            <person name="Houghton K.M."/>
            <person name="Vyssotski M."/>
            <person name="Ryan J.L.J."/>
            <person name="Lagutin K."/>
            <person name="McDonald I.R."/>
            <person name="Stott M.B."/>
        </authorList>
    </citation>
    <scope>NUCLEOTIDE SEQUENCE [LARGE SCALE GENOMIC DNA]</scope>
    <source>
        <strain evidence="3">DSM 23976 / ICMP 18418 / T49</strain>
    </source>
</reference>
<proteinExistence type="predicted"/>
<gene>
    <name evidence="2" type="ORF">CCALI_00814</name>
</gene>
<dbReference type="Proteomes" id="UP000014227">
    <property type="component" value="Chromosome I"/>
</dbReference>
<dbReference type="PATRIC" id="fig|1303518.3.peg.823"/>
<dbReference type="HOGENOM" id="CLU_1902970_0_0_0"/>
<protein>
    <submittedName>
        <fullName evidence="2">Double zinc ribbon</fullName>
    </submittedName>
</protein>